<protein>
    <submittedName>
        <fullName evidence="3">Pilus assembly protein PilZ</fullName>
    </submittedName>
</protein>
<dbReference type="AlphaFoldDB" id="A0A7G1G8M1"/>
<dbReference type="InterPro" id="IPR009875">
    <property type="entry name" value="PilZ_domain"/>
</dbReference>
<evidence type="ECO:0000259" key="1">
    <source>
        <dbReference type="Pfam" id="PF07238"/>
    </source>
</evidence>
<dbReference type="Pfam" id="PF12945">
    <property type="entry name" value="PilZNR"/>
    <property type="match status" value="1"/>
</dbReference>
<feature type="domain" description="PilZ" evidence="1">
    <location>
        <begin position="108"/>
        <end position="217"/>
    </location>
</feature>
<evidence type="ECO:0000259" key="2">
    <source>
        <dbReference type="Pfam" id="PF12945"/>
    </source>
</evidence>
<dbReference type="Pfam" id="PF07238">
    <property type="entry name" value="PilZ"/>
    <property type="match status" value="1"/>
</dbReference>
<dbReference type="GO" id="GO:0035438">
    <property type="term" value="F:cyclic-di-GMP binding"/>
    <property type="evidence" value="ECO:0007669"/>
    <property type="project" value="InterPro"/>
</dbReference>
<feature type="domain" description="Type III secretion system flagellar brake protein YcgR PilZN" evidence="2">
    <location>
        <begin position="16"/>
        <end position="101"/>
    </location>
</feature>
<dbReference type="KEGG" id="ocy:OSSY52_14480"/>
<proteinExistence type="predicted"/>
<keyword evidence="4" id="KW-1185">Reference proteome</keyword>
<accession>A0A7G1G8M1</accession>
<organism evidence="3 4">
    <name type="scientific">Tepiditoga spiralis</name>
    <dbReference type="NCBI Taxonomy" id="2108365"/>
    <lineage>
        <taxon>Bacteria</taxon>
        <taxon>Thermotogati</taxon>
        <taxon>Thermotogota</taxon>
        <taxon>Thermotogae</taxon>
        <taxon>Petrotogales</taxon>
        <taxon>Petrotogaceae</taxon>
        <taxon>Tepiditoga</taxon>
    </lineage>
</organism>
<dbReference type="Proteomes" id="UP000516361">
    <property type="component" value="Chromosome"/>
</dbReference>
<name>A0A7G1G8M1_9BACT</name>
<dbReference type="Gene3D" id="2.40.10.220">
    <property type="entry name" value="predicted glycosyltransferase like domains"/>
    <property type="match status" value="1"/>
</dbReference>
<reference evidence="3 4" key="1">
    <citation type="submission" date="2018-06" db="EMBL/GenBank/DDBJ databases">
        <title>Genome sequencing of Oceanotoga sp. sy52.</title>
        <authorList>
            <person name="Mori K."/>
        </authorList>
    </citation>
    <scope>NUCLEOTIDE SEQUENCE [LARGE SCALE GENOMIC DNA]</scope>
    <source>
        <strain evidence="4">sy52</strain>
    </source>
</reference>
<evidence type="ECO:0000313" key="3">
    <source>
        <dbReference type="EMBL" id="BBE31307.1"/>
    </source>
</evidence>
<dbReference type="RefSeq" id="WP_190613756.1">
    <property type="nucleotide sequence ID" value="NZ_AP018712.1"/>
</dbReference>
<dbReference type="EMBL" id="AP018712">
    <property type="protein sequence ID" value="BBE31307.1"/>
    <property type="molecule type" value="Genomic_DNA"/>
</dbReference>
<dbReference type="FunCoup" id="A0A7G1G8M1">
    <property type="interactions" value="6"/>
</dbReference>
<evidence type="ECO:0000313" key="4">
    <source>
        <dbReference type="Proteomes" id="UP000516361"/>
    </source>
</evidence>
<dbReference type="InterPro" id="IPR009926">
    <property type="entry name" value="T3SS_YcgR_PilZN"/>
</dbReference>
<gene>
    <name evidence="3" type="ORF">OSSY52_14480</name>
</gene>
<dbReference type="InParanoid" id="A0A7G1G8M1"/>
<sequence>MADFIEKVYAKSNIAPNLPAELDINEEFFKGKYKTIIHDYNSLNNTADIGYPIYKGAYIKIPMNVNMKVRIFSKTSVFLFKSKVIGKGEEGNIKFLTITVPSIIFKVQRRQFVRIPIILEGNFFIKKEYDELEIPPKYKFVTKDFSAGGISMVSKKKLNSGEEILINLRLNEKINIENFEARIIREIGTTDFGETIYGVKFLNVDSMLEKDFVKFIFRYEIEASKKNKKI</sequence>